<comment type="subcellular location">
    <subcellularLocation>
        <location evidence="1">Nucleus</location>
    </subcellularLocation>
</comment>
<keyword evidence="11" id="KW-1185">Reference proteome</keyword>
<dbReference type="GO" id="GO:0006351">
    <property type="term" value="P:DNA-templated transcription"/>
    <property type="evidence" value="ECO:0007669"/>
    <property type="project" value="InterPro"/>
</dbReference>
<feature type="domain" description="Zn(2)-C6 fungal-type" evidence="9">
    <location>
        <begin position="22"/>
        <end position="51"/>
    </location>
</feature>
<dbReference type="PANTHER" id="PTHR31313">
    <property type="entry name" value="TY1 ENHANCER ACTIVATOR"/>
    <property type="match status" value="1"/>
</dbReference>
<organism evidence="10 11">
    <name type="scientific">Fusarium avenaceum</name>
    <dbReference type="NCBI Taxonomy" id="40199"/>
    <lineage>
        <taxon>Eukaryota</taxon>
        <taxon>Fungi</taxon>
        <taxon>Dikarya</taxon>
        <taxon>Ascomycota</taxon>
        <taxon>Pezizomycotina</taxon>
        <taxon>Sordariomycetes</taxon>
        <taxon>Hypocreomycetidae</taxon>
        <taxon>Hypocreales</taxon>
        <taxon>Nectriaceae</taxon>
        <taxon>Fusarium</taxon>
        <taxon>Fusarium tricinctum species complex</taxon>
    </lineage>
</organism>
<dbReference type="EMBL" id="JAGPUO010000017">
    <property type="protein sequence ID" value="KAG5657308.1"/>
    <property type="molecule type" value="Genomic_DNA"/>
</dbReference>
<keyword evidence="5" id="KW-0238">DNA-binding</keyword>
<proteinExistence type="predicted"/>
<dbReference type="SUPFAM" id="SSF57701">
    <property type="entry name" value="Zn2/Cys6 DNA-binding domain"/>
    <property type="match status" value="1"/>
</dbReference>
<evidence type="ECO:0000259" key="9">
    <source>
        <dbReference type="PROSITE" id="PS50048"/>
    </source>
</evidence>
<keyword evidence="2" id="KW-0479">Metal-binding</keyword>
<dbReference type="Proteomes" id="UP000782241">
    <property type="component" value="Unassembled WGS sequence"/>
</dbReference>
<dbReference type="InterPro" id="IPR036864">
    <property type="entry name" value="Zn2-C6_fun-type_DNA-bd_sf"/>
</dbReference>
<dbReference type="GO" id="GO:0000981">
    <property type="term" value="F:DNA-binding transcription factor activity, RNA polymerase II-specific"/>
    <property type="evidence" value="ECO:0007669"/>
    <property type="project" value="InterPro"/>
</dbReference>
<gene>
    <name evidence="10" type="ORF">KAF25_005872</name>
</gene>
<evidence type="ECO:0000256" key="6">
    <source>
        <dbReference type="ARBA" id="ARBA00023163"/>
    </source>
</evidence>
<evidence type="ECO:0000256" key="2">
    <source>
        <dbReference type="ARBA" id="ARBA00022723"/>
    </source>
</evidence>
<evidence type="ECO:0000313" key="10">
    <source>
        <dbReference type="EMBL" id="KAG5657308.1"/>
    </source>
</evidence>
<evidence type="ECO:0000256" key="5">
    <source>
        <dbReference type="ARBA" id="ARBA00023125"/>
    </source>
</evidence>
<evidence type="ECO:0000256" key="3">
    <source>
        <dbReference type="ARBA" id="ARBA00022833"/>
    </source>
</evidence>
<feature type="region of interest" description="Disordered" evidence="8">
    <location>
        <begin position="104"/>
        <end position="123"/>
    </location>
</feature>
<feature type="compositionally biased region" description="Polar residues" evidence="8">
    <location>
        <begin position="105"/>
        <end position="122"/>
    </location>
</feature>
<comment type="caution">
    <text evidence="10">The sequence shown here is derived from an EMBL/GenBank/DDBJ whole genome shotgun (WGS) entry which is preliminary data.</text>
</comment>
<dbReference type="GO" id="GO:0008270">
    <property type="term" value="F:zinc ion binding"/>
    <property type="evidence" value="ECO:0007669"/>
    <property type="project" value="InterPro"/>
</dbReference>
<dbReference type="PANTHER" id="PTHR31313:SF81">
    <property type="entry name" value="TY1 ENHANCER ACTIVATOR"/>
    <property type="match status" value="1"/>
</dbReference>
<dbReference type="CDD" id="cd12148">
    <property type="entry name" value="fungal_TF_MHR"/>
    <property type="match status" value="1"/>
</dbReference>
<dbReference type="PROSITE" id="PS50048">
    <property type="entry name" value="ZN2_CY6_FUNGAL_2"/>
    <property type="match status" value="1"/>
</dbReference>
<protein>
    <recommendedName>
        <fullName evidence="9">Zn(2)-C6 fungal-type domain-containing protein</fullName>
    </recommendedName>
</protein>
<keyword evidence="4" id="KW-0805">Transcription regulation</keyword>
<evidence type="ECO:0000313" key="11">
    <source>
        <dbReference type="Proteomes" id="UP000782241"/>
    </source>
</evidence>
<evidence type="ECO:0000256" key="1">
    <source>
        <dbReference type="ARBA" id="ARBA00004123"/>
    </source>
</evidence>
<dbReference type="SMART" id="SM00906">
    <property type="entry name" value="Fungal_trans"/>
    <property type="match status" value="1"/>
</dbReference>
<dbReference type="CDD" id="cd00067">
    <property type="entry name" value="GAL4"/>
    <property type="match status" value="1"/>
</dbReference>
<evidence type="ECO:0000256" key="7">
    <source>
        <dbReference type="ARBA" id="ARBA00023242"/>
    </source>
</evidence>
<keyword evidence="3" id="KW-0862">Zinc</keyword>
<dbReference type="InterPro" id="IPR007219">
    <property type="entry name" value="XnlR_reg_dom"/>
</dbReference>
<evidence type="ECO:0000256" key="4">
    <source>
        <dbReference type="ARBA" id="ARBA00023015"/>
    </source>
</evidence>
<dbReference type="Pfam" id="PF04082">
    <property type="entry name" value="Fungal_trans"/>
    <property type="match status" value="1"/>
</dbReference>
<dbReference type="Gene3D" id="4.10.240.10">
    <property type="entry name" value="Zn(2)-C6 fungal-type DNA-binding domain"/>
    <property type="match status" value="1"/>
</dbReference>
<evidence type="ECO:0000256" key="8">
    <source>
        <dbReference type="SAM" id="MobiDB-lite"/>
    </source>
</evidence>
<accession>A0A9P7GW22</accession>
<sequence>MRSNATSNLVAPETDVMQKKISCKRCQYRKLKCSRTEPCESCAEAGKSCEYRELDKKKRPVSSKYVAELEERIVYLEALVIKIRDLAPEARVVLSETSEFGEASFSRTVESQPSPTVISPQPDNLEPDLEGSLIYHGPTSIIHGKLPQANRVATYAGNSTLDVNPASNFEQVAQHFGISLDNDLVTSALMHFFKWQYPQYMFIYREAFLRDHFGDRQACKYWSSGLVLSICALGLLMSPDSIQRRASEQFFSAAETTLIVYGFARPSIATVQAFLCLAFYEIGRGNMSKGWGFSGIAFRMAQDLGFQRDPKQWMSWDRSLATPEDIEIRRRIVWGCYTSDKLISLTLGRPVYFSHHSIEVENLERLPDFPEFELWLPIGFDSQQGDFGETKPLVPCFQKQIELSKIIEQILGTLSSHKTAQDSLIYRGHLDKLNLELSRWETSLPQCAQWNKWETPSTLLIPSVASLHLLFHSTRIVTNLDAAIHESHKSRDYCTSSAQAVISLVRKYRSQYGMRFAPFVLIYSLAQASRCMSLLGTVEEVTYIAKILGECEPTWAIVHQLKN</sequence>
<dbReference type="AlphaFoldDB" id="A0A9P7GW22"/>
<dbReference type="GO" id="GO:0005634">
    <property type="term" value="C:nucleus"/>
    <property type="evidence" value="ECO:0007669"/>
    <property type="project" value="UniProtKB-SubCell"/>
</dbReference>
<dbReference type="InterPro" id="IPR051615">
    <property type="entry name" value="Transcr_Regulatory_Elem"/>
</dbReference>
<keyword evidence="6" id="KW-0804">Transcription</keyword>
<dbReference type="InterPro" id="IPR001138">
    <property type="entry name" value="Zn2Cys6_DnaBD"/>
</dbReference>
<dbReference type="Pfam" id="PF00172">
    <property type="entry name" value="Zn_clus"/>
    <property type="match status" value="1"/>
</dbReference>
<reference evidence="10" key="1">
    <citation type="submission" date="2021-04" db="EMBL/GenBank/DDBJ databases">
        <title>Draft genome of Fusarium avenaceum strain F156N33, isolated from an atmospheric sample in Virginia.</title>
        <authorList>
            <person name="Yang S."/>
            <person name="Vinatzer B.A."/>
            <person name="Coleman J."/>
        </authorList>
    </citation>
    <scope>NUCLEOTIDE SEQUENCE</scope>
    <source>
        <strain evidence="10">F156N33</strain>
    </source>
</reference>
<keyword evidence="7" id="KW-0539">Nucleus</keyword>
<name>A0A9P7GW22_9HYPO</name>
<dbReference type="GO" id="GO:0003677">
    <property type="term" value="F:DNA binding"/>
    <property type="evidence" value="ECO:0007669"/>
    <property type="project" value="UniProtKB-KW"/>
</dbReference>
<dbReference type="SMART" id="SM00066">
    <property type="entry name" value="GAL4"/>
    <property type="match status" value="1"/>
</dbReference>